<dbReference type="PANTHER" id="PTHR47637:SF1">
    <property type="entry name" value="CHAPERONE SURA"/>
    <property type="match status" value="1"/>
</dbReference>
<dbReference type="Gene3D" id="1.10.4030.10">
    <property type="entry name" value="Porin chaperone SurA, peptide-binding domain"/>
    <property type="match status" value="1"/>
</dbReference>
<sequence length="450" mass="51813">MHYIFKKFNTLLIMVVIGAFSANAQDNMVDKVIAVVGNQVVLKSDVENRFLSLQNQGYTSGSVDLKSEIFEDLLIEKLMIAQAQVDSIEVTEQEVENDLQRKIEMYIQQVGSKEKLEQYFGKTMLEMKNDLRDDTRDERIKEKMQAEITKNIRITPAEVREFYNTIPTDSLPIIPGEVQVQQIVKNPKISDNEKDRIREKLRSYRDRIMKGESFATLAVLYSEDPGSSQRGGELGFTPRANLVPEFANEAFNLKPGKISKIVESEYGFHIIQLIDRKGERINVRHILLKPRILQTDRTEATNILDSIADNIRNEKIKFEEAAFYYSDDKDTKNNGGLMVNPYTGTSEFEKDNLPPAIAKQINTLKVNEISAAFLDNSQGKELYKIIKIKSETKSHKANLSDDWSQFENMLTNKKQQKILNKWISSRQKSTYVHIDDSYKNGKFRFKGWLK</sequence>
<dbReference type="InterPro" id="IPR000297">
    <property type="entry name" value="PPIase_PpiC"/>
</dbReference>
<gene>
    <name evidence="5" type="ORF">L3049_07360</name>
</gene>
<keyword evidence="6" id="KW-1185">Reference proteome</keyword>
<keyword evidence="2 5" id="KW-0413">Isomerase</keyword>
<dbReference type="InterPro" id="IPR046357">
    <property type="entry name" value="PPIase_dom_sf"/>
</dbReference>
<dbReference type="Pfam" id="PF00639">
    <property type="entry name" value="Rotamase"/>
    <property type="match status" value="2"/>
</dbReference>
<reference evidence="5 6" key="1">
    <citation type="submission" date="2022-01" db="EMBL/GenBank/DDBJ databases">
        <title>Labilibaculum sp. nov, a marine bacterium isolated from Antarctica.</title>
        <authorList>
            <person name="Dai W."/>
        </authorList>
    </citation>
    <scope>NUCLEOTIDE SEQUENCE [LARGE SCALE GENOMIC DNA]</scope>
    <source>
        <strain evidence="5 6">DW002</strain>
    </source>
</reference>
<dbReference type="InterPro" id="IPR023058">
    <property type="entry name" value="PPIase_PpiC_CS"/>
</dbReference>
<feature type="domain" description="PpiC" evidence="4">
    <location>
        <begin position="175"/>
        <end position="275"/>
    </location>
</feature>
<feature type="domain" description="PpiC" evidence="4">
    <location>
        <begin position="278"/>
        <end position="387"/>
    </location>
</feature>
<keyword evidence="2" id="KW-0697">Rotamase</keyword>
<proteinExistence type="predicted"/>
<protein>
    <submittedName>
        <fullName evidence="5">Peptidylprolyl isomerase</fullName>
        <ecNumber evidence="5">5.2.1.8</ecNumber>
    </submittedName>
</protein>
<dbReference type="PROSITE" id="PS01096">
    <property type="entry name" value="PPIC_PPIASE_1"/>
    <property type="match status" value="1"/>
</dbReference>
<comment type="caution">
    <text evidence="5">The sequence shown here is derived from an EMBL/GenBank/DDBJ whole genome shotgun (WGS) entry which is preliminary data.</text>
</comment>
<accession>A0ABT5VTK6</accession>
<keyword evidence="1 3" id="KW-0732">Signal</keyword>
<evidence type="ECO:0000256" key="2">
    <source>
        <dbReference type="PROSITE-ProRule" id="PRU00278"/>
    </source>
</evidence>
<feature type="signal peptide" evidence="3">
    <location>
        <begin position="1"/>
        <end position="24"/>
    </location>
</feature>
<dbReference type="InterPro" id="IPR050280">
    <property type="entry name" value="OMP_Chaperone_SurA"/>
</dbReference>
<dbReference type="GO" id="GO:0003755">
    <property type="term" value="F:peptidyl-prolyl cis-trans isomerase activity"/>
    <property type="evidence" value="ECO:0007669"/>
    <property type="project" value="UniProtKB-EC"/>
</dbReference>
<dbReference type="RefSeq" id="WP_275109161.1">
    <property type="nucleotide sequence ID" value="NZ_JAKJSC010000001.1"/>
</dbReference>
<dbReference type="Gene3D" id="3.10.50.40">
    <property type="match status" value="2"/>
</dbReference>
<dbReference type="SUPFAM" id="SSF54534">
    <property type="entry name" value="FKBP-like"/>
    <property type="match status" value="2"/>
</dbReference>
<dbReference type="EC" id="5.2.1.8" evidence="5"/>
<evidence type="ECO:0000256" key="1">
    <source>
        <dbReference type="ARBA" id="ARBA00022729"/>
    </source>
</evidence>
<dbReference type="SUPFAM" id="SSF109998">
    <property type="entry name" value="Triger factor/SurA peptide-binding domain-like"/>
    <property type="match status" value="1"/>
</dbReference>
<dbReference type="PROSITE" id="PS50198">
    <property type="entry name" value="PPIC_PPIASE_2"/>
    <property type="match status" value="2"/>
</dbReference>
<dbReference type="PANTHER" id="PTHR47637">
    <property type="entry name" value="CHAPERONE SURA"/>
    <property type="match status" value="1"/>
</dbReference>
<evidence type="ECO:0000256" key="3">
    <source>
        <dbReference type="SAM" id="SignalP"/>
    </source>
</evidence>
<evidence type="ECO:0000259" key="4">
    <source>
        <dbReference type="PROSITE" id="PS50198"/>
    </source>
</evidence>
<dbReference type="EMBL" id="JAKJSC010000001">
    <property type="protein sequence ID" value="MDE5417823.1"/>
    <property type="molecule type" value="Genomic_DNA"/>
</dbReference>
<organism evidence="5 6">
    <name type="scientific">Paralabilibaculum antarcticum</name>
    <dbReference type="NCBI Taxonomy" id="2912572"/>
    <lineage>
        <taxon>Bacteria</taxon>
        <taxon>Pseudomonadati</taxon>
        <taxon>Bacteroidota</taxon>
        <taxon>Bacteroidia</taxon>
        <taxon>Marinilabiliales</taxon>
        <taxon>Marinifilaceae</taxon>
        <taxon>Paralabilibaculum</taxon>
    </lineage>
</organism>
<evidence type="ECO:0000313" key="6">
    <source>
        <dbReference type="Proteomes" id="UP001528920"/>
    </source>
</evidence>
<name>A0ABT5VTK6_9BACT</name>
<dbReference type="Proteomes" id="UP001528920">
    <property type="component" value="Unassembled WGS sequence"/>
</dbReference>
<dbReference type="InterPro" id="IPR027304">
    <property type="entry name" value="Trigger_fact/SurA_dom_sf"/>
</dbReference>
<feature type="chain" id="PRO_5045564646" evidence="3">
    <location>
        <begin position="25"/>
        <end position="450"/>
    </location>
</feature>
<evidence type="ECO:0000313" key="5">
    <source>
        <dbReference type="EMBL" id="MDE5417823.1"/>
    </source>
</evidence>